<keyword evidence="2" id="KW-0677">Repeat</keyword>
<accession>A4HQ95</accession>
<dbReference type="AlphaFoldDB" id="A4HQ95"/>
<evidence type="ECO:0008006" key="6">
    <source>
        <dbReference type="Google" id="ProtNLM"/>
    </source>
</evidence>
<protein>
    <recommendedName>
        <fullName evidence="6">Leucine-rich repeat protein (LRRP)</fullName>
    </recommendedName>
</protein>
<dbReference type="Proteomes" id="UP000007258">
    <property type="component" value="Chromosome 36"/>
</dbReference>
<evidence type="ECO:0000256" key="1">
    <source>
        <dbReference type="ARBA" id="ARBA00022614"/>
    </source>
</evidence>
<feature type="compositionally biased region" description="Polar residues" evidence="3">
    <location>
        <begin position="249"/>
        <end position="261"/>
    </location>
</feature>
<dbReference type="VEuPathDB" id="TriTrypDB:LbrM.35.6070"/>
<dbReference type="PANTHER" id="PTHR18849">
    <property type="entry name" value="LEUCINE RICH REPEAT PROTEIN"/>
    <property type="match status" value="1"/>
</dbReference>
<dbReference type="InterPro" id="IPR032675">
    <property type="entry name" value="LRR_dom_sf"/>
</dbReference>
<keyword evidence="1" id="KW-0433">Leucine-rich repeat</keyword>
<evidence type="ECO:0000256" key="3">
    <source>
        <dbReference type="SAM" id="MobiDB-lite"/>
    </source>
</evidence>
<evidence type="ECO:0000256" key="2">
    <source>
        <dbReference type="ARBA" id="ARBA00022737"/>
    </source>
</evidence>
<reference evidence="4 5" key="1">
    <citation type="journal article" date="2007" name="Nat. Genet.">
        <title>Comparative genomic analysis of three Leishmania species that cause diverse human disease.</title>
        <authorList>
            <person name="Peacock C.S."/>
            <person name="Seeger K."/>
            <person name="Harris D."/>
            <person name="Murphy L."/>
            <person name="Ruiz J.C."/>
            <person name="Quail M.A."/>
            <person name="Peters N."/>
            <person name="Adlem E."/>
            <person name="Tivey A."/>
            <person name="Aslett M."/>
            <person name="Kerhornou A."/>
            <person name="Ivens A."/>
            <person name="Fraser A."/>
            <person name="Rajandream M.A."/>
            <person name="Carver T."/>
            <person name="Norbertczak H."/>
            <person name="Chillingworth T."/>
            <person name="Hance Z."/>
            <person name="Jagels K."/>
            <person name="Moule S."/>
            <person name="Ormond D."/>
            <person name="Rutter S."/>
            <person name="Squares R."/>
            <person name="Whitehead S."/>
            <person name="Rabbinowitsch E."/>
            <person name="Arrowsmith C."/>
            <person name="White B."/>
            <person name="Thurston S."/>
            <person name="Bringaud F."/>
            <person name="Baldauf S.L."/>
            <person name="Faulconbridge A."/>
            <person name="Jeffares D."/>
            <person name="Depledge D.P."/>
            <person name="Oyola S.O."/>
            <person name="Hilley J.D."/>
            <person name="Brito L.O."/>
            <person name="Tosi L.R."/>
            <person name="Barrell B."/>
            <person name="Cruz A.K."/>
            <person name="Mottram J.C."/>
            <person name="Smith D.F."/>
            <person name="Berriman M."/>
        </authorList>
    </citation>
    <scope>NUCLEOTIDE SEQUENCE [LARGE SCALE GENOMIC DNA]</scope>
    <source>
        <strain evidence="4 5">MHOM/BR/75/M2904</strain>
    </source>
</reference>
<keyword evidence="5" id="KW-1185">Reference proteome</keyword>
<dbReference type="GeneID" id="5420203"/>
<dbReference type="KEGG" id="lbz:LBRM_35_6070"/>
<dbReference type="PANTHER" id="PTHR18849:SF19">
    <property type="entry name" value="LEUCINE-RICH REPEAT PROTEIN (LRRP)"/>
    <property type="match status" value="1"/>
</dbReference>
<dbReference type="RefSeq" id="XP_001569220.2">
    <property type="nucleotide sequence ID" value="XM_001569170.2"/>
</dbReference>
<gene>
    <name evidence="4" type="ORF">LBRM_35_6070</name>
</gene>
<evidence type="ECO:0000313" key="5">
    <source>
        <dbReference type="Proteomes" id="UP000007258"/>
    </source>
</evidence>
<dbReference type="InParanoid" id="A4HQ95"/>
<dbReference type="Gene3D" id="3.80.10.10">
    <property type="entry name" value="Ribonuclease Inhibitor"/>
    <property type="match status" value="1"/>
</dbReference>
<name>A4HQ95_LEIBR</name>
<evidence type="ECO:0000313" key="4">
    <source>
        <dbReference type="EMBL" id="CAM44360.2"/>
    </source>
</evidence>
<dbReference type="EMBL" id="FR799010">
    <property type="protein sequence ID" value="CAM44360.2"/>
    <property type="molecule type" value="Genomic_DNA"/>
</dbReference>
<dbReference type="STRING" id="5660.A4HQ95"/>
<dbReference type="SUPFAM" id="SSF52058">
    <property type="entry name" value="L domain-like"/>
    <property type="match status" value="1"/>
</dbReference>
<organism evidence="4 5">
    <name type="scientific">Leishmania braziliensis</name>
    <dbReference type="NCBI Taxonomy" id="5660"/>
    <lineage>
        <taxon>Eukaryota</taxon>
        <taxon>Discoba</taxon>
        <taxon>Euglenozoa</taxon>
        <taxon>Kinetoplastea</taxon>
        <taxon>Metakinetoplastina</taxon>
        <taxon>Trypanosomatida</taxon>
        <taxon>Trypanosomatidae</taxon>
        <taxon>Leishmaniinae</taxon>
        <taxon>Leishmania</taxon>
        <taxon>Leishmania braziliensis species complex</taxon>
    </lineage>
</organism>
<dbReference type="PROSITE" id="PS51450">
    <property type="entry name" value="LRR"/>
    <property type="match status" value="1"/>
</dbReference>
<feature type="region of interest" description="Disordered" evidence="3">
    <location>
        <begin position="241"/>
        <end position="269"/>
    </location>
</feature>
<reference evidence="4 5" key="2">
    <citation type="journal article" date="2011" name="Genome Res.">
        <title>Chromosome and gene copy number variation allow major structural change between species and strains of Leishmania.</title>
        <authorList>
            <person name="Rogers M.B."/>
            <person name="Hilley J.D."/>
            <person name="Dickens N.J."/>
            <person name="Wilkes J."/>
            <person name="Bates P.A."/>
            <person name="Depledge D.P."/>
            <person name="Harris D."/>
            <person name="Her Y."/>
            <person name="Herzyk P."/>
            <person name="Imamura H."/>
            <person name="Otto T.D."/>
            <person name="Sanders M."/>
            <person name="Seeger K."/>
            <person name="Dujardin J.C."/>
            <person name="Berriman M."/>
            <person name="Smith D.F."/>
            <person name="Hertz-Fowler C."/>
            <person name="Mottram J.C."/>
        </authorList>
    </citation>
    <scope>NUCLEOTIDE SEQUENCE [LARGE SCALE GENOMIC DNA]</scope>
    <source>
        <strain evidence="4 5">MHOM/BR/75/M2904</strain>
    </source>
</reference>
<sequence>MLKRGVETSLTEDDCLTSSQQYDPHLLFHVRIRRKGYETIGANAFLRCCALRVLDVSGNKLSTLSGLESVAPQLTFLNAAENSLHDISALVKCTALERCMLEGNQLHSFASLEPLVSLPCLVELVLQRHVPFDDVGMALGSSQQCSNRLLLLDNPICRDVVAYKQQFLARVSHVRWVDGALAHLRARSLAENATNVLNDATEHSSTSIVEAAVASFQSIRVQMTTTVKEETELRCQLERSADRCKKKTQAQQPTLDSQASATEKKKMSE</sequence>
<dbReference type="InterPro" id="IPR001611">
    <property type="entry name" value="Leu-rich_rpt"/>
</dbReference>
<proteinExistence type="predicted"/>